<dbReference type="AlphaFoldDB" id="A0A5Q0GZK9"/>
<keyword evidence="1" id="KW-1133">Transmembrane helix</keyword>
<feature type="transmembrane region" description="Helical" evidence="1">
    <location>
        <begin position="20"/>
        <end position="38"/>
    </location>
</feature>
<sequence length="79" mass="8733">MDEVHLMVLDNGWPRRGRRYYAVLLPLVLAVSVGTLVLDGPRWLAIGTGSLFGGLVVDAVVDWLEFRRGRGEGGRDRPS</sequence>
<accession>A0A5Q0GZK9</accession>
<evidence type="ECO:0000313" key="2">
    <source>
        <dbReference type="EMBL" id="QFZ18990.1"/>
    </source>
</evidence>
<proteinExistence type="predicted"/>
<evidence type="ECO:0000313" key="3">
    <source>
        <dbReference type="Proteomes" id="UP000325787"/>
    </source>
</evidence>
<dbReference type="KEGG" id="ssyi:EKG83_17405"/>
<keyword evidence="1" id="KW-0472">Membrane</keyword>
<protein>
    <submittedName>
        <fullName evidence="2">Uncharacterized protein</fullName>
    </submittedName>
</protein>
<dbReference type="EMBL" id="CP034550">
    <property type="protein sequence ID" value="QFZ18990.1"/>
    <property type="molecule type" value="Genomic_DNA"/>
</dbReference>
<keyword evidence="3" id="KW-1185">Reference proteome</keyword>
<dbReference type="Proteomes" id="UP000325787">
    <property type="component" value="Chromosome"/>
</dbReference>
<feature type="transmembrane region" description="Helical" evidence="1">
    <location>
        <begin position="44"/>
        <end position="64"/>
    </location>
</feature>
<dbReference type="OrthoDB" id="9885044at2"/>
<keyword evidence="1" id="KW-0812">Transmembrane</keyword>
<reference evidence="3" key="1">
    <citation type="journal article" date="2021" name="Curr. Microbiol.">
        <title>Complete genome of nocamycin-producing strain Saccharothrix syringae NRRL B-16468 reveals the biosynthetic potential for secondary metabolites.</title>
        <authorList>
            <person name="Mo X."/>
            <person name="Yang S."/>
        </authorList>
    </citation>
    <scope>NUCLEOTIDE SEQUENCE [LARGE SCALE GENOMIC DNA]</scope>
    <source>
        <strain evidence="3">ATCC 51364 / DSM 43886 / JCM 6844 / KCTC 9398 / NBRC 14523 / NRRL B-16468 / INA 2240</strain>
    </source>
</reference>
<gene>
    <name evidence="2" type="ORF">EKG83_17405</name>
</gene>
<evidence type="ECO:0000256" key="1">
    <source>
        <dbReference type="SAM" id="Phobius"/>
    </source>
</evidence>
<name>A0A5Q0GZK9_SACSY</name>
<organism evidence="2 3">
    <name type="scientific">Saccharothrix syringae</name>
    <name type="common">Nocardiopsis syringae</name>
    <dbReference type="NCBI Taxonomy" id="103733"/>
    <lineage>
        <taxon>Bacteria</taxon>
        <taxon>Bacillati</taxon>
        <taxon>Actinomycetota</taxon>
        <taxon>Actinomycetes</taxon>
        <taxon>Pseudonocardiales</taxon>
        <taxon>Pseudonocardiaceae</taxon>
        <taxon>Saccharothrix</taxon>
    </lineage>
</organism>
<dbReference type="RefSeq" id="WP_153278185.1">
    <property type="nucleotide sequence ID" value="NZ_CP034550.1"/>
</dbReference>